<comment type="similarity">
    <text evidence="1">Belongs to the ABC-2 integral membrane protein family.</text>
</comment>
<sequence>MMYLSILLRAVLGLNPNNLTTRRLAYEETASALSRVLADGGFDEIEVALQEQLLTLAIRQVEADIRNGVDITSPDYYPTALAEAEYRAKERAALLRKKSGAANLGGEPDPSIVKRAASVMERLKVLDQLSAFSCGAADRPSRISVIYALLIRSIHNIAADSKIAIVWVVLEPAFLIAFIVAMYWLVGSHQIMNMDIAPFAVTGSVSWGLLRASSVRVGSAMLRARDVLNLPPVSPFDVAMTEALVSLLIYSGVFVVAIGFVLVLGLGDPPDDLLNVVKYWLGLWVAATGVGLMFSYFFLHWSYGKRIIPVAWRGVSLVSGVLFVSEQFPEDVKGYLLMNPILHGIQLMRDAYFAGYKTVEASALYFFCSAVLMLMVGMACERRSRRMIAPG</sequence>
<feature type="transmembrane region" description="Helical" evidence="3">
    <location>
        <begin position="362"/>
        <end position="380"/>
    </location>
</feature>
<evidence type="ECO:0000313" key="4">
    <source>
        <dbReference type="EMBL" id="MDQ0469944.1"/>
    </source>
</evidence>
<feature type="transmembrane region" description="Helical" evidence="3">
    <location>
        <begin position="279"/>
        <end position="298"/>
    </location>
</feature>
<reference evidence="4 5" key="1">
    <citation type="submission" date="2023-07" db="EMBL/GenBank/DDBJ databases">
        <title>Genomic Encyclopedia of Type Strains, Phase IV (KMG-IV): sequencing the most valuable type-strain genomes for metagenomic binning, comparative biology and taxonomic classification.</title>
        <authorList>
            <person name="Goeker M."/>
        </authorList>
    </citation>
    <scope>NUCLEOTIDE SEQUENCE [LARGE SCALE GENOMIC DNA]</scope>
    <source>
        <strain evidence="4 5">DSM 19619</strain>
    </source>
</reference>
<feature type="transmembrane region" description="Helical" evidence="3">
    <location>
        <begin position="164"/>
        <end position="186"/>
    </location>
</feature>
<name>A0ABU0J6P8_9HYPH</name>
<gene>
    <name evidence="4" type="ORF">QO011_002960</name>
</gene>
<comment type="caution">
    <text evidence="4">The sequence shown here is derived from an EMBL/GenBank/DDBJ whole genome shotgun (WGS) entry which is preliminary data.</text>
</comment>
<evidence type="ECO:0000256" key="2">
    <source>
        <dbReference type="ARBA" id="ARBA00022448"/>
    </source>
</evidence>
<dbReference type="PRINTS" id="PR00164">
    <property type="entry name" value="ABC2TRNSPORT"/>
</dbReference>
<feature type="transmembrane region" description="Helical" evidence="3">
    <location>
        <begin position="310"/>
        <end position="328"/>
    </location>
</feature>
<dbReference type="EMBL" id="JAUSVX010000005">
    <property type="protein sequence ID" value="MDQ0469944.1"/>
    <property type="molecule type" value="Genomic_DNA"/>
</dbReference>
<proteinExistence type="inferred from homology"/>
<evidence type="ECO:0000256" key="1">
    <source>
        <dbReference type="ARBA" id="ARBA00007783"/>
    </source>
</evidence>
<feature type="transmembrane region" description="Helical" evidence="3">
    <location>
        <begin position="247"/>
        <end position="267"/>
    </location>
</feature>
<keyword evidence="5" id="KW-1185">Reference proteome</keyword>
<dbReference type="InterPro" id="IPR000412">
    <property type="entry name" value="ABC_2_transport"/>
</dbReference>
<keyword evidence="3" id="KW-0472">Membrane</keyword>
<evidence type="ECO:0000256" key="3">
    <source>
        <dbReference type="SAM" id="Phobius"/>
    </source>
</evidence>
<dbReference type="RefSeq" id="WP_307273226.1">
    <property type="nucleotide sequence ID" value="NZ_JAUSVX010000005.1"/>
</dbReference>
<organism evidence="4 5">
    <name type="scientific">Labrys wisconsinensis</name>
    <dbReference type="NCBI Taxonomy" id="425677"/>
    <lineage>
        <taxon>Bacteria</taxon>
        <taxon>Pseudomonadati</taxon>
        <taxon>Pseudomonadota</taxon>
        <taxon>Alphaproteobacteria</taxon>
        <taxon>Hyphomicrobiales</taxon>
        <taxon>Xanthobacteraceae</taxon>
        <taxon>Labrys</taxon>
    </lineage>
</organism>
<keyword evidence="3" id="KW-1133">Transmembrane helix</keyword>
<accession>A0ABU0J6P8</accession>
<dbReference type="Proteomes" id="UP001242480">
    <property type="component" value="Unassembled WGS sequence"/>
</dbReference>
<dbReference type="PANTHER" id="PTHR30413">
    <property type="entry name" value="INNER MEMBRANE TRANSPORT PERMEASE"/>
    <property type="match status" value="1"/>
</dbReference>
<keyword evidence="3" id="KW-0812">Transmembrane</keyword>
<dbReference type="PANTHER" id="PTHR30413:SF10">
    <property type="entry name" value="CAPSULE POLYSACCHARIDE EXPORT INNER-MEMBRANE PROTEIN CTRC"/>
    <property type="match status" value="1"/>
</dbReference>
<evidence type="ECO:0000313" key="5">
    <source>
        <dbReference type="Proteomes" id="UP001242480"/>
    </source>
</evidence>
<keyword evidence="2" id="KW-0813">Transport</keyword>
<protein>
    <submittedName>
        <fullName evidence="4">ABC-type polysaccharide/polyol phosphate export permease</fullName>
    </submittedName>
</protein>